<evidence type="ECO:0000313" key="1">
    <source>
        <dbReference type="EMBL" id="MEI5610027.1"/>
    </source>
</evidence>
<dbReference type="RefSeq" id="WP_336558326.1">
    <property type="nucleotide sequence ID" value="NZ_JBBAYL010000004.1"/>
</dbReference>
<keyword evidence="2" id="KW-1185">Reference proteome</keyword>
<name>A0ABU8GA09_9ACTN</name>
<dbReference type="EMBL" id="JBBAYM010000007">
    <property type="protein sequence ID" value="MEI5610027.1"/>
    <property type="molecule type" value="Genomic_DNA"/>
</dbReference>
<protein>
    <recommendedName>
        <fullName evidence="3">RanBP2-type domain-containing protein</fullName>
    </recommendedName>
</protein>
<reference evidence="1 2" key="1">
    <citation type="submission" date="2024-03" db="EMBL/GenBank/DDBJ databases">
        <title>First Report of Pectobacterium brasiliscabiei causing potato scab in china.</title>
        <authorList>
            <person name="Handique U."/>
        </authorList>
    </citation>
    <scope>NUCLEOTIDE SEQUENCE [LARGE SCALE GENOMIC DNA]</scope>
    <source>
        <strain evidence="1 2">ZRIMU1503</strain>
    </source>
</reference>
<sequence length="40" mass="4585">MRARIDAVCRWICHCGHRNPIWRAQCRVCGADREFKAGAA</sequence>
<proteinExistence type="predicted"/>
<comment type="caution">
    <text evidence="1">The sequence shown here is derived from an EMBL/GenBank/DDBJ whole genome shotgun (WGS) entry which is preliminary data.</text>
</comment>
<organism evidence="1 2">
    <name type="scientific">Streptomyces brasiliscabiei</name>
    <dbReference type="NCBI Taxonomy" id="2736302"/>
    <lineage>
        <taxon>Bacteria</taxon>
        <taxon>Bacillati</taxon>
        <taxon>Actinomycetota</taxon>
        <taxon>Actinomycetes</taxon>
        <taxon>Kitasatosporales</taxon>
        <taxon>Streptomycetaceae</taxon>
        <taxon>Streptomyces</taxon>
    </lineage>
</organism>
<gene>
    <name evidence="1" type="ORF">WB403_12690</name>
</gene>
<dbReference type="Proteomes" id="UP001365781">
    <property type="component" value="Unassembled WGS sequence"/>
</dbReference>
<accession>A0ABU8GA09</accession>
<evidence type="ECO:0000313" key="2">
    <source>
        <dbReference type="Proteomes" id="UP001365781"/>
    </source>
</evidence>
<evidence type="ECO:0008006" key="3">
    <source>
        <dbReference type="Google" id="ProtNLM"/>
    </source>
</evidence>